<dbReference type="PhylomeDB" id="A7SK30"/>
<feature type="compositionally biased region" description="Low complexity" evidence="2">
    <location>
        <begin position="328"/>
        <end position="337"/>
    </location>
</feature>
<feature type="domain" description="Caprin-1 dimerization" evidence="3">
    <location>
        <begin position="155"/>
        <end position="229"/>
    </location>
</feature>
<dbReference type="InterPro" id="IPR041637">
    <property type="entry name" value="Caprin-1_dimer"/>
</dbReference>
<reference evidence="4 5" key="1">
    <citation type="journal article" date="2007" name="Science">
        <title>Sea anemone genome reveals ancestral eumetazoan gene repertoire and genomic organization.</title>
        <authorList>
            <person name="Putnam N.H."/>
            <person name="Srivastava M."/>
            <person name="Hellsten U."/>
            <person name="Dirks B."/>
            <person name="Chapman J."/>
            <person name="Salamov A."/>
            <person name="Terry A."/>
            <person name="Shapiro H."/>
            <person name="Lindquist E."/>
            <person name="Kapitonov V.V."/>
            <person name="Jurka J."/>
            <person name="Genikhovich G."/>
            <person name="Grigoriev I.V."/>
            <person name="Lucas S.M."/>
            <person name="Steele R.E."/>
            <person name="Finnerty J.R."/>
            <person name="Technau U."/>
            <person name="Martindale M.Q."/>
            <person name="Rokhsar D.S."/>
        </authorList>
    </citation>
    <scope>NUCLEOTIDE SEQUENCE [LARGE SCALE GENOMIC DNA]</scope>
    <source>
        <strain evidence="5">CH2 X CH6</strain>
    </source>
</reference>
<evidence type="ECO:0000256" key="1">
    <source>
        <dbReference type="ARBA" id="ARBA00007950"/>
    </source>
</evidence>
<dbReference type="PANTHER" id="PTHR22922">
    <property type="entry name" value="GPI-ANCHORED PROTEIN P137"/>
    <property type="match status" value="1"/>
</dbReference>
<dbReference type="Proteomes" id="UP000001593">
    <property type="component" value="Unassembled WGS sequence"/>
</dbReference>
<dbReference type="AlphaFoldDB" id="A7SK30"/>
<evidence type="ECO:0000313" key="4">
    <source>
        <dbReference type="EMBL" id="EDO35920.1"/>
    </source>
</evidence>
<dbReference type="HOGENOM" id="CLU_605949_0_0_1"/>
<keyword evidence="5" id="KW-1185">Reference proteome</keyword>
<feature type="compositionally biased region" description="Polar residues" evidence="2">
    <location>
        <begin position="50"/>
        <end position="66"/>
    </location>
</feature>
<dbReference type="EMBL" id="DS469683">
    <property type="protein sequence ID" value="EDO35920.1"/>
    <property type="molecule type" value="Genomic_DNA"/>
</dbReference>
<feature type="compositionally biased region" description="Gly residues" evidence="2">
    <location>
        <begin position="364"/>
        <end position="380"/>
    </location>
</feature>
<dbReference type="OMA" id="MDFKKKC"/>
<feature type="compositionally biased region" description="Basic and acidic residues" evidence="2">
    <location>
        <begin position="38"/>
        <end position="49"/>
    </location>
</feature>
<proteinExistence type="inferred from homology"/>
<feature type="compositionally biased region" description="Polar residues" evidence="2">
    <location>
        <begin position="245"/>
        <end position="258"/>
    </location>
</feature>
<dbReference type="STRING" id="45351.A7SK30"/>
<comment type="similarity">
    <text evidence="1">Belongs to the caprin family.</text>
</comment>
<evidence type="ECO:0000313" key="5">
    <source>
        <dbReference type="Proteomes" id="UP000001593"/>
    </source>
</evidence>
<feature type="region of interest" description="Disordered" evidence="2">
    <location>
        <begin position="230"/>
        <end position="452"/>
    </location>
</feature>
<dbReference type="GO" id="GO:0005737">
    <property type="term" value="C:cytoplasm"/>
    <property type="evidence" value="ECO:0000318"/>
    <property type="project" value="GO_Central"/>
</dbReference>
<dbReference type="GO" id="GO:0003723">
    <property type="term" value="F:RNA binding"/>
    <property type="evidence" value="ECO:0000318"/>
    <property type="project" value="GO_Central"/>
</dbReference>
<evidence type="ECO:0000259" key="3">
    <source>
        <dbReference type="Pfam" id="PF18293"/>
    </source>
</evidence>
<feature type="compositionally biased region" description="Gly residues" evidence="2">
    <location>
        <begin position="392"/>
        <end position="452"/>
    </location>
</feature>
<feature type="compositionally biased region" description="Low complexity" evidence="2">
    <location>
        <begin position="281"/>
        <end position="301"/>
    </location>
</feature>
<feature type="region of interest" description="Disordered" evidence="2">
    <location>
        <begin position="38"/>
        <end position="84"/>
    </location>
</feature>
<gene>
    <name evidence="4" type="ORF">NEMVEDRAFT_v1g245801</name>
</gene>
<dbReference type="PANTHER" id="PTHR22922:SF19">
    <property type="entry name" value="CAPRIN HOMOLOG"/>
    <property type="match status" value="1"/>
</dbReference>
<protein>
    <recommendedName>
        <fullName evidence="3">Caprin-1 dimerization domain-containing protein</fullName>
    </recommendedName>
</protein>
<organism evidence="4 5">
    <name type="scientific">Nematostella vectensis</name>
    <name type="common">Starlet sea anemone</name>
    <dbReference type="NCBI Taxonomy" id="45351"/>
    <lineage>
        <taxon>Eukaryota</taxon>
        <taxon>Metazoa</taxon>
        <taxon>Cnidaria</taxon>
        <taxon>Anthozoa</taxon>
        <taxon>Hexacorallia</taxon>
        <taxon>Actiniaria</taxon>
        <taxon>Edwardsiidae</taxon>
        <taxon>Nematostella</taxon>
    </lineage>
</organism>
<dbReference type="InParanoid" id="A7SK30"/>
<dbReference type="eggNOG" id="ENOG502QUGC">
    <property type="taxonomic scope" value="Eukaryota"/>
</dbReference>
<evidence type="ECO:0000256" key="2">
    <source>
        <dbReference type="SAM" id="MobiDB-lite"/>
    </source>
</evidence>
<name>A7SK30_NEMVE</name>
<feature type="compositionally biased region" description="Low complexity" evidence="2">
    <location>
        <begin position="69"/>
        <end position="80"/>
    </location>
</feature>
<accession>A7SK30</accession>
<sequence>MPSASSKPSDSQALMDSSDIAKSGLLLVEKKVRNLEKRKLKLDGYKKQMDSGQELNADQKNTNGDLTLSMPSASSKPSDSQALMDSSDIAKSGLLLVEKKVRNLEKRKLKLDGYKKQMDSGQELNADQKAAIANLDVVEMNLDMAKDLLKQFQQMHSEVVTEDQFVQIDEFYKLITPDEESDVPVAKQLRTASEHIVKLLDHNNSAVVGTTYKDLCQMIENIKKCGYFESGKTAPEDEPAPVQKPQESSGESTPNGDLSGSAEDLSQVDQQAEAEQKEPAQAEVAAPVVQPAPVQPPVDDVSSFTANEHGLNFLVESEVEAKAGEAGGQAQAPSGSEWAEQPNGDHNGSHAEEEGSNDGFTQMRGGGRGGFRGNRGGFRGGNERGQRRGGRGGHGPPRGGGGFSGPRGGGQQQDGYRRGGGSAGRGGRGGGPRGVPRGGGGGRRGGGAPPQQ</sequence>
<dbReference type="Pfam" id="PF18293">
    <property type="entry name" value="Caprin-1_dimer"/>
    <property type="match status" value="1"/>
</dbReference>
<dbReference type="InterPro" id="IPR028816">
    <property type="entry name" value="Caprin"/>
</dbReference>